<feature type="domain" description="DUF6869" evidence="1">
    <location>
        <begin position="27"/>
        <end position="124"/>
    </location>
</feature>
<dbReference type="EMBL" id="CP025120">
    <property type="protein sequence ID" value="AUD77727.1"/>
    <property type="molecule type" value="Genomic_DNA"/>
</dbReference>
<sequence length="128" mass="15104">MKLTKKEMKAWVDEYIKAQDNNTSISENGVLHWSVNKFFELENEHPELCWKIILEILHREPSQKVKEMLAAGPLEDLIDLHGEEYIEVIEEEAKINPEFRKLLRGVWESSTPEIWNRVLKARMNTNSD</sequence>
<dbReference type="AlphaFoldDB" id="A0A2K9A8I8"/>
<protein>
    <recommendedName>
        <fullName evidence="1">DUF6869 domain-containing protein</fullName>
    </recommendedName>
</protein>
<dbReference type="KEGG" id="kpd:CW740_00140"/>
<organism evidence="2 3">
    <name type="scientific">Kangiella profundi</name>
    <dbReference type="NCBI Taxonomy" id="1561924"/>
    <lineage>
        <taxon>Bacteria</taxon>
        <taxon>Pseudomonadati</taxon>
        <taxon>Pseudomonadota</taxon>
        <taxon>Gammaproteobacteria</taxon>
        <taxon>Kangiellales</taxon>
        <taxon>Kangiellaceae</taxon>
        <taxon>Kangiella</taxon>
    </lineage>
</organism>
<name>A0A2K9A8I8_9GAMM</name>
<evidence type="ECO:0000313" key="3">
    <source>
        <dbReference type="Proteomes" id="UP000232693"/>
    </source>
</evidence>
<accession>A0A2K9A8I8</accession>
<dbReference type="Pfam" id="PF21746">
    <property type="entry name" value="DUF6869"/>
    <property type="match status" value="1"/>
</dbReference>
<keyword evidence="3" id="KW-1185">Reference proteome</keyword>
<proteinExistence type="predicted"/>
<dbReference type="OrthoDB" id="119666at2"/>
<evidence type="ECO:0000259" key="1">
    <source>
        <dbReference type="Pfam" id="PF21746"/>
    </source>
</evidence>
<dbReference type="Proteomes" id="UP000232693">
    <property type="component" value="Chromosome"/>
</dbReference>
<evidence type="ECO:0000313" key="2">
    <source>
        <dbReference type="EMBL" id="AUD77727.1"/>
    </source>
</evidence>
<reference evidence="2 3" key="1">
    <citation type="submission" date="2017-12" db="EMBL/GenBank/DDBJ databases">
        <title>Kangiella profundi FT102 completed genome.</title>
        <authorList>
            <person name="Xu J."/>
            <person name="Wang J."/>
            <person name="Lu Y."/>
        </authorList>
    </citation>
    <scope>NUCLEOTIDE SEQUENCE [LARGE SCALE GENOMIC DNA]</scope>
    <source>
        <strain evidence="2 3">FT102</strain>
    </source>
</reference>
<dbReference type="RefSeq" id="WP_106645651.1">
    <property type="nucleotide sequence ID" value="NZ_BMGO01000001.1"/>
</dbReference>
<dbReference type="InterPro" id="IPR049221">
    <property type="entry name" value="DUF6869"/>
</dbReference>
<gene>
    <name evidence="2" type="ORF">CW740_00140</name>
</gene>